<feature type="domain" description="DUF6570" evidence="1">
    <location>
        <begin position="95"/>
        <end position="235"/>
    </location>
</feature>
<keyword evidence="3" id="KW-1185">Reference proteome</keyword>
<dbReference type="OrthoDB" id="3235800at2759"/>
<evidence type="ECO:0000313" key="2">
    <source>
        <dbReference type="EMBL" id="PPQ88149.1"/>
    </source>
</evidence>
<dbReference type="AlphaFoldDB" id="A0A409XBI4"/>
<name>A0A409XBI4_9AGAR</name>
<dbReference type="EMBL" id="NHTK01004116">
    <property type="protein sequence ID" value="PPQ88149.1"/>
    <property type="molecule type" value="Genomic_DNA"/>
</dbReference>
<feature type="non-terminal residue" evidence="2">
    <location>
        <position position="311"/>
    </location>
</feature>
<proteinExistence type="predicted"/>
<organism evidence="2 3">
    <name type="scientific">Panaeolus cyanescens</name>
    <dbReference type="NCBI Taxonomy" id="181874"/>
    <lineage>
        <taxon>Eukaryota</taxon>
        <taxon>Fungi</taxon>
        <taxon>Dikarya</taxon>
        <taxon>Basidiomycota</taxon>
        <taxon>Agaricomycotina</taxon>
        <taxon>Agaricomycetes</taxon>
        <taxon>Agaricomycetidae</taxon>
        <taxon>Agaricales</taxon>
        <taxon>Agaricineae</taxon>
        <taxon>Galeropsidaceae</taxon>
        <taxon>Panaeolus</taxon>
    </lineage>
</organism>
<gene>
    <name evidence="2" type="ORF">CVT24_000244</name>
</gene>
<sequence length="311" mass="34785">MLCASCSRQFPLADVQSHPVKDLNLNSFASPRYRIHADSDDVVDPSYPDTILFAPQYHPIREAPFVMLDPKGIVDGADEQVLVRLCVECHKCSQNGRVPPLSLANHNFIGDIPEQLQGLFYVEESMISLCRSKTTVVQLTEFESKQSTITAQKALKGNVIVFPQSPSNVARCLPMPPADIAKQVCVVFIGSSNPSEEWLLSKAKPLVVRADKVRVALQWLKDHNPLYRHIQIDYQLFQTLPAESVIPVDVHRYDNIVSFVNLTSTYDASSNVRTEPELFEENVEFEKICIPEGVDISTPAKMRAEAGVHLK</sequence>
<dbReference type="InterPro" id="IPR046700">
    <property type="entry name" value="DUF6570"/>
</dbReference>
<dbReference type="STRING" id="181874.A0A409XBI4"/>
<dbReference type="InParanoid" id="A0A409XBI4"/>
<dbReference type="Proteomes" id="UP000284842">
    <property type="component" value="Unassembled WGS sequence"/>
</dbReference>
<reference evidence="2 3" key="1">
    <citation type="journal article" date="2018" name="Evol. Lett.">
        <title>Horizontal gene cluster transfer increased hallucinogenic mushroom diversity.</title>
        <authorList>
            <person name="Reynolds H.T."/>
            <person name="Vijayakumar V."/>
            <person name="Gluck-Thaler E."/>
            <person name="Korotkin H.B."/>
            <person name="Matheny P.B."/>
            <person name="Slot J.C."/>
        </authorList>
    </citation>
    <scope>NUCLEOTIDE SEQUENCE [LARGE SCALE GENOMIC DNA]</scope>
    <source>
        <strain evidence="2 3">2629</strain>
    </source>
</reference>
<dbReference type="Pfam" id="PF20209">
    <property type="entry name" value="DUF6570"/>
    <property type="match status" value="1"/>
</dbReference>
<comment type="caution">
    <text evidence="2">The sequence shown here is derived from an EMBL/GenBank/DDBJ whole genome shotgun (WGS) entry which is preliminary data.</text>
</comment>
<protein>
    <recommendedName>
        <fullName evidence="1">DUF6570 domain-containing protein</fullName>
    </recommendedName>
</protein>
<evidence type="ECO:0000313" key="3">
    <source>
        <dbReference type="Proteomes" id="UP000284842"/>
    </source>
</evidence>
<accession>A0A409XBI4</accession>
<evidence type="ECO:0000259" key="1">
    <source>
        <dbReference type="Pfam" id="PF20209"/>
    </source>
</evidence>